<name>A0A828ZN75_ENTFC</name>
<protein>
    <recommendedName>
        <fullName evidence="4">HTH araC/xylS-type domain-containing protein</fullName>
    </recommendedName>
</protein>
<dbReference type="PROSITE" id="PS01124">
    <property type="entry name" value="HTH_ARAC_FAMILY_2"/>
    <property type="match status" value="1"/>
</dbReference>
<dbReference type="Gene3D" id="2.60.120.280">
    <property type="entry name" value="Regulatory protein AraC"/>
    <property type="match status" value="1"/>
</dbReference>
<reference evidence="5 6" key="1">
    <citation type="submission" date="2012-12" db="EMBL/GenBank/DDBJ databases">
        <title>The Genome Sequence of Enterococcus faecium E1590.</title>
        <authorList>
            <consortium name="The Broad Institute Genome Sequencing Platform"/>
            <consortium name="The Broad Institute Genome Sequencing Center for Infectious Disease"/>
            <person name="Earl A.M."/>
            <person name="Gilmore M.S."/>
            <person name="van Schaik W."/>
            <person name="Lebreton F."/>
            <person name="Willems R.J."/>
            <person name="Walker B."/>
            <person name="Young S.K."/>
            <person name="Zeng Q."/>
            <person name="Gargeya S."/>
            <person name="Fitzgerald M."/>
            <person name="Haas B."/>
            <person name="Abouelleil A."/>
            <person name="Alvarado L."/>
            <person name="Arachchi H.M."/>
            <person name="Berlin A.M."/>
            <person name="Chapman S.B."/>
            <person name="Dewar J."/>
            <person name="Goldberg J."/>
            <person name="Griggs A."/>
            <person name="Gujja S."/>
            <person name="Hansen M."/>
            <person name="Howarth C."/>
            <person name="Imamovic A."/>
            <person name="Larimer J."/>
            <person name="McCowan C."/>
            <person name="Murphy C."/>
            <person name="Neiman D."/>
            <person name="Pearson M."/>
            <person name="Priest M."/>
            <person name="Roberts A."/>
            <person name="Saif S."/>
            <person name="Shea T."/>
            <person name="Sisk P."/>
            <person name="Sykes S."/>
            <person name="Wortman J."/>
            <person name="Nusbaum C."/>
            <person name="Birren B."/>
        </authorList>
    </citation>
    <scope>NUCLEOTIDE SEQUENCE [LARGE SCALE GENOMIC DNA]</scope>
    <source>
        <strain evidence="5 6">E1590</strain>
    </source>
</reference>
<evidence type="ECO:0000256" key="2">
    <source>
        <dbReference type="ARBA" id="ARBA00023125"/>
    </source>
</evidence>
<evidence type="ECO:0000256" key="1">
    <source>
        <dbReference type="ARBA" id="ARBA00023015"/>
    </source>
</evidence>
<dbReference type="CDD" id="cd06986">
    <property type="entry name" value="cupin_MmsR-like_N"/>
    <property type="match status" value="1"/>
</dbReference>
<dbReference type="PROSITE" id="PS00041">
    <property type="entry name" value="HTH_ARAC_FAMILY_1"/>
    <property type="match status" value="1"/>
</dbReference>
<dbReference type="EMBL" id="AHXC01000013">
    <property type="protein sequence ID" value="ELB00559.1"/>
    <property type="molecule type" value="Genomic_DNA"/>
</dbReference>
<dbReference type="InterPro" id="IPR009057">
    <property type="entry name" value="Homeodomain-like_sf"/>
</dbReference>
<dbReference type="InterPro" id="IPR018060">
    <property type="entry name" value="HTH_AraC"/>
</dbReference>
<feature type="domain" description="HTH araC/xylS-type" evidence="4">
    <location>
        <begin position="173"/>
        <end position="271"/>
    </location>
</feature>
<dbReference type="SUPFAM" id="SSF46689">
    <property type="entry name" value="Homeodomain-like"/>
    <property type="match status" value="2"/>
</dbReference>
<dbReference type="InterPro" id="IPR037923">
    <property type="entry name" value="HTH-like"/>
</dbReference>
<evidence type="ECO:0000313" key="5">
    <source>
        <dbReference type="EMBL" id="ELB00559.1"/>
    </source>
</evidence>
<dbReference type="Proteomes" id="UP000010553">
    <property type="component" value="Unassembled WGS sequence"/>
</dbReference>
<dbReference type="GO" id="GO:0043565">
    <property type="term" value="F:sequence-specific DNA binding"/>
    <property type="evidence" value="ECO:0007669"/>
    <property type="project" value="InterPro"/>
</dbReference>
<dbReference type="GO" id="GO:0003700">
    <property type="term" value="F:DNA-binding transcription factor activity"/>
    <property type="evidence" value="ECO:0007669"/>
    <property type="project" value="InterPro"/>
</dbReference>
<accession>A0A828ZN75</accession>
<dbReference type="SUPFAM" id="SSF51215">
    <property type="entry name" value="Regulatory protein AraC"/>
    <property type="match status" value="1"/>
</dbReference>
<dbReference type="Pfam" id="PF12833">
    <property type="entry name" value="HTH_18"/>
    <property type="match status" value="1"/>
</dbReference>
<dbReference type="Gene3D" id="1.10.10.60">
    <property type="entry name" value="Homeodomain-like"/>
    <property type="match status" value="2"/>
</dbReference>
<dbReference type="PANTHER" id="PTHR43280:SF30">
    <property type="entry name" value="MMSAB OPERON REGULATORY PROTEIN"/>
    <property type="match status" value="1"/>
</dbReference>
<dbReference type="AlphaFoldDB" id="A0A828ZN75"/>
<dbReference type="SMART" id="SM00342">
    <property type="entry name" value="HTH_ARAC"/>
    <property type="match status" value="1"/>
</dbReference>
<keyword evidence="3" id="KW-0804">Transcription</keyword>
<dbReference type="RefSeq" id="WP_002335339.1">
    <property type="nucleotide sequence ID" value="NZ_KB029695.1"/>
</dbReference>
<comment type="caution">
    <text evidence="5">The sequence shown here is derived from an EMBL/GenBank/DDBJ whole genome shotgun (WGS) entry which is preliminary data.</text>
</comment>
<evidence type="ECO:0000313" key="6">
    <source>
        <dbReference type="Proteomes" id="UP000010553"/>
    </source>
</evidence>
<dbReference type="InterPro" id="IPR003313">
    <property type="entry name" value="AraC-bd"/>
</dbReference>
<keyword evidence="1" id="KW-0805">Transcription regulation</keyword>
<dbReference type="Pfam" id="PF02311">
    <property type="entry name" value="AraC_binding"/>
    <property type="match status" value="1"/>
</dbReference>
<evidence type="ECO:0000259" key="4">
    <source>
        <dbReference type="PROSITE" id="PS01124"/>
    </source>
</evidence>
<sequence>MRYFFNNHKECKEIFLYTVGYEKTQVSHQYGPTIRSGYKLHYVHSGKGIFCCQGQTYQLKAGDFFFIEPNSLIKYQADKQHPWIYYWIGFRGVLVEEYLKRTTINKYNPIFSIDNGGRIIKDKMSEILEISFIEEDNDLLLNARLFEILYYLSLNYPLEKIHQDKNKQNTLLTKAIQLMRNNIDLNLQIQEIAQILSIDRTYLHRIFKENIGTSPKQYLINLKMTRAKELLINTDSPLNVISLSVGIDDVANFSKLFKKNENMSPKQYRQKYQLQKKHK</sequence>
<evidence type="ECO:0000256" key="3">
    <source>
        <dbReference type="ARBA" id="ARBA00023163"/>
    </source>
</evidence>
<keyword evidence="2" id="KW-0238">DNA-binding</keyword>
<proteinExistence type="predicted"/>
<dbReference type="InterPro" id="IPR018062">
    <property type="entry name" value="HTH_AraC-typ_CS"/>
</dbReference>
<organism evidence="5 6">
    <name type="scientific">Enterococcus faecium EnGen0003</name>
    <dbReference type="NCBI Taxonomy" id="1138901"/>
    <lineage>
        <taxon>Bacteria</taxon>
        <taxon>Bacillati</taxon>
        <taxon>Bacillota</taxon>
        <taxon>Bacilli</taxon>
        <taxon>Lactobacillales</taxon>
        <taxon>Enterococcaceae</taxon>
        <taxon>Enterococcus</taxon>
    </lineage>
</organism>
<dbReference type="PANTHER" id="PTHR43280">
    <property type="entry name" value="ARAC-FAMILY TRANSCRIPTIONAL REGULATOR"/>
    <property type="match status" value="1"/>
</dbReference>
<gene>
    <name evidence="5" type="ORF">OIE_05347</name>
</gene>